<dbReference type="AlphaFoldDB" id="A0A258HI29"/>
<dbReference type="Proteomes" id="UP000216147">
    <property type="component" value="Unassembled WGS sequence"/>
</dbReference>
<sequence length="89" mass="9429">MKIVTANRLSDGRVIYADASGDPVGALDQAGRFDGDAADLALSQAALRPATFVNPYLVEVDGGRPSGRDRFKELIRSQGPTVGNSLERP</sequence>
<dbReference type="InterPro" id="IPR021270">
    <property type="entry name" value="DUF2849"/>
</dbReference>
<accession>A0A258HI29</accession>
<proteinExistence type="predicted"/>
<organism evidence="1 2">
    <name type="scientific">Brevundimonas subvibrioides</name>
    <dbReference type="NCBI Taxonomy" id="74313"/>
    <lineage>
        <taxon>Bacteria</taxon>
        <taxon>Pseudomonadati</taxon>
        <taxon>Pseudomonadota</taxon>
        <taxon>Alphaproteobacteria</taxon>
        <taxon>Caulobacterales</taxon>
        <taxon>Caulobacteraceae</taxon>
        <taxon>Brevundimonas</taxon>
    </lineage>
</organism>
<gene>
    <name evidence="1" type="ORF">B7Y86_07550</name>
</gene>
<comment type="caution">
    <text evidence="1">The sequence shown here is derived from an EMBL/GenBank/DDBJ whole genome shotgun (WGS) entry which is preliminary data.</text>
</comment>
<evidence type="ECO:0008006" key="3">
    <source>
        <dbReference type="Google" id="ProtNLM"/>
    </source>
</evidence>
<protein>
    <recommendedName>
        <fullName evidence="3">DUF2849 domain-containing protein</fullName>
    </recommendedName>
</protein>
<evidence type="ECO:0000313" key="1">
    <source>
        <dbReference type="EMBL" id="OYX56631.1"/>
    </source>
</evidence>
<reference evidence="1 2" key="1">
    <citation type="submission" date="2017-03" db="EMBL/GenBank/DDBJ databases">
        <title>Lifting the veil on microbial sulfur biogeochemistry in mining wastewaters.</title>
        <authorList>
            <person name="Kantor R.S."/>
            <person name="Colenbrander Nelson T."/>
            <person name="Marshall S."/>
            <person name="Bennett D."/>
            <person name="Apte S."/>
            <person name="Camacho D."/>
            <person name="Thomas B.C."/>
            <person name="Warren L.A."/>
            <person name="Banfield J.F."/>
        </authorList>
    </citation>
    <scope>NUCLEOTIDE SEQUENCE [LARGE SCALE GENOMIC DNA]</scope>
    <source>
        <strain evidence="1">32-68-21</strain>
    </source>
</reference>
<name>A0A258HI29_9CAUL</name>
<dbReference type="Pfam" id="PF11011">
    <property type="entry name" value="DUF2849"/>
    <property type="match status" value="1"/>
</dbReference>
<dbReference type="EMBL" id="NCEQ01000007">
    <property type="protein sequence ID" value="OYX56631.1"/>
    <property type="molecule type" value="Genomic_DNA"/>
</dbReference>
<evidence type="ECO:0000313" key="2">
    <source>
        <dbReference type="Proteomes" id="UP000216147"/>
    </source>
</evidence>